<dbReference type="AlphaFoldDB" id="A0AAV5U4P1"/>
<evidence type="ECO:0000313" key="3">
    <source>
        <dbReference type="EMBL" id="GMT01856.1"/>
    </source>
</evidence>
<feature type="compositionally biased region" description="Low complexity" evidence="1">
    <location>
        <begin position="349"/>
        <end position="358"/>
    </location>
</feature>
<accession>A0AAV5U4P1</accession>
<evidence type="ECO:0000259" key="2">
    <source>
        <dbReference type="Pfam" id="PF24545"/>
    </source>
</evidence>
<proteinExistence type="predicted"/>
<dbReference type="GO" id="GO:1990072">
    <property type="term" value="C:TRAPPIII protein complex"/>
    <property type="evidence" value="ECO:0007669"/>
    <property type="project" value="TreeGrafter"/>
</dbReference>
<gene>
    <name evidence="3" type="ORF">PENTCL1PPCAC_24030</name>
</gene>
<feature type="compositionally biased region" description="Basic residues" evidence="1">
    <location>
        <begin position="829"/>
        <end position="838"/>
    </location>
</feature>
<feature type="region of interest" description="Disordered" evidence="1">
    <location>
        <begin position="438"/>
        <end position="467"/>
    </location>
</feature>
<comment type="caution">
    <text evidence="3">The sequence shown here is derived from an EMBL/GenBank/DDBJ whole genome shotgun (WGS) entry which is preliminary data.</text>
</comment>
<feature type="compositionally biased region" description="Gly residues" evidence="1">
    <location>
        <begin position="438"/>
        <end position="459"/>
    </location>
</feature>
<dbReference type="PANTHER" id="PTHR12975">
    <property type="entry name" value="TRANSPORT PROTEIN TRAPP"/>
    <property type="match status" value="1"/>
</dbReference>
<dbReference type="InterPro" id="IPR058541">
    <property type="entry name" value="Ig_TPPC8_1st"/>
</dbReference>
<dbReference type="EMBL" id="BTSX01000005">
    <property type="protein sequence ID" value="GMT01856.1"/>
    <property type="molecule type" value="Genomic_DNA"/>
</dbReference>
<dbReference type="PANTHER" id="PTHR12975:SF6">
    <property type="entry name" value="TRAFFICKING PROTEIN PARTICLE COMPLEX SUBUNIT 8"/>
    <property type="match status" value="1"/>
</dbReference>
<feature type="domain" description="TPPC8 first Ig-like" evidence="2">
    <location>
        <begin position="744"/>
        <end position="956"/>
    </location>
</feature>
<sequence length="1034" mass="109765">FRSANPVCPPQFVMAGQGAAPCVALLASRGADDLVASKGFMSISQLLAPFATTTANIRDPSTGMAVSTKIALDVRDLRKDGFLLSHTVLPHVLHEALLTASSNGIWSVDGSLKQFNDVIAQWTEPVDQETFRSYLSCLFFVSTRDENALAALSQLIQLQHSQQHSSEGVSLGPSHCARPVWTTPTTLKHYVVVYEASEEQRSREIFSAMCSTYGIESCSQLRLDGVRTSCGETGGGGGMEDSPDPWASRLPAYRILEAGLERARLSLAEKAAAAAAAPTSPSTPAMGITTISSSYSISSAASASPSTVLPPQPPLQQMQYAAAAAGAGASVAASGATSPSSSIPHHQQLPLDPLSSPGEGPPLSPDGRWTGADSRRVTTQADKDACARFIEEYTRNCLIPYAERLMRTLNEAVAGRRGLSRSLASGMKKWFGGGGIGSPAGGGGGSGGEKNGSGGGGGAANVSYSPESPQMQMRRLADLAFLFGLNSFAHSQYQAVKKEFAADNAWLHHALALEMSAFSLHLAHPQLTAAQFRCDYVENALSGLLQNGARWPSLLRAGLVAARIHTHLEQHTAAAAQLGRLTAIENDSAVGVALWYAATSFARAKMHRKSAFYRFLAAHRWSKGGQSSLQLAACAAAFPEYVGKRWSLAEERLALELSAWSSDATVAIGAAARLVRPRQGRSDADTEAHLAHYGRVRARHAGSEADAAVARDIPAPAVDADATRVICGERPLSVEVLAGRRGEEAKWRDMERAAFHAIAGTSTGFRPAHLVSDADTDNARVRETPGGERFRVQVCVRNPLSIPLQLRDVHLGVTDVERREAGASNGSGQHHHHQHHQERHQEEQHEGIRVHHIDSLHLQPAEERMIELWVEPAAAAAAAGAASAAVAGFRVSSLRFQLCCAPGVTAAGEIPLDIRGKRLNKTEKQMKSTTFAPDERLRVSVSPRAWPLCDVRATRTPAPATAVYTDQLMTIALEITNSGPEAVEGLALAVDTVDRVMVEEQMGGEEEEGGDEGATAGSLSLPVAALDLAATPGV</sequence>
<dbReference type="Proteomes" id="UP001432027">
    <property type="component" value="Unassembled WGS sequence"/>
</dbReference>
<dbReference type="InterPro" id="IPR024420">
    <property type="entry name" value="TRAPP_III_complex_Trs85"/>
</dbReference>
<dbReference type="Pfam" id="PF12739">
    <property type="entry name" value="TRAPPC-Trs85"/>
    <property type="match status" value="1"/>
</dbReference>
<evidence type="ECO:0000313" key="4">
    <source>
        <dbReference type="Proteomes" id="UP001432027"/>
    </source>
</evidence>
<organism evidence="3 4">
    <name type="scientific">Pristionchus entomophagus</name>
    <dbReference type="NCBI Taxonomy" id="358040"/>
    <lineage>
        <taxon>Eukaryota</taxon>
        <taxon>Metazoa</taxon>
        <taxon>Ecdysozoa</taxon>
        <taxon>Nematoda</taxon>
        <taxon>Chromadorea</taxon>
        <taxon>Rhabditida</taxon>
        <taxon>Rhabditina</taxon>
        <taxon>Diplogasteromorpha</taxon>
        <taxon>Diplogasteroidea</taxon>
        <taxon>Neodiplogasteridae</taxon>
        <taxon>Pristionchus</taxon>
    </lineage>
</organism>
<feature type="non-terminal residue" evidence="3">
    <location>
        <position position="1034"/>
    </location>
</feature>
<reference evidence="3" key="1">
    <citation type="submission" date="2023-10" db="EMBL/GenBank/DDBJ databases">
        <title>Genome assembly of Pristionchus species.</title>
        <authorList>
            <person name="Yoshida K."/>
            <person name="Sommer R.J."/>
        </authorList>
    </citation>
    <scope>NUCLEOTIDE SEQUENCE</scope>
    <source>
        <strain evidence="3">RS0144</strain>
    </source>
</reference>
<protein>
    <recommendedName>
        <fullName evidence="2">TPPC8 first Ig-like domain-containing protein</fullName>
    </recommendedName>
</protein>
<dbReference type="Pfam" id="PF24545">
    <property type="entry name" value="Ig_TPPC8_1st"/>
    <property type="match status" value="1"/>
</dbReference>
<keyword evidence="4" id="KW-1185">Reference proteome</keyword>
<evidence type="ECO:0000256" key="1">
    <source>
        <dbReference type="SAM" id="MobiDB-lite"/>
    </source>
</evidence>
<feature type="region of interest" description="Disordered" evidence="1">
    <location>
        <begin position="332"/>
        <end position="376"/>
    </location>
</feature>
<feature type="non-terminal residue" evidence="3">
    <location>
        <position position="1"/>
    </location>
</feature>
<feature type="compositionally biased region" description="Low complexity" evidence="1">
    <location>
        <begin position="332"/>
        <end position="342"/>
    </location>
</feature>
<feature type="region of interest" description="Disordered" evidence="1">
    <location>
        <begin position="821"/>
        <end position="846"/>
    </location>
</feature>
<name>A0AAV5U4P1_9BILA</name>